<dbReference type="OrthoDB" id="571155at2"/>
<organism evidence="2 3">
    <name type="scientific">Coleofasciculus chthonoplastes PCC 7420</name>
    <dbReference type="NCBI Taxonomy" id="118168"/>
    <lineage>
        <taxon>Bacteria</taxon>
        <taxon>Bacillati</taxon>
        <taxon>Cyanobacteriota</taxon>
        <taxon>Cyanophyceae</taxon>
        <taxon>Coleofasciculales</taxon>
        <taxon>Coleofasciculaceae</taxon>
        <taxon>Coleofasciculus</taxon>
    </lineage>
</organism>
<sequence length="263" mass="29463">MKQAIRVVLFLLPLLVLGISRDRADATPTQCRQIRQVRRLAIQQGLDDENLATLEAQYCDTAQPSAVEMIPPPTASQECLDLTIMTRLARLSDGNNNLVRLVESQQQFACGLADTWGRAIIEYPNGQRAKIGDNWQYPNGQTAKFGAIWNYPNGQTAKIASRWYYPNGEIAKFGTRWSYPTGQAVNFENLVTWACSVINRDECASRLLALRNTNDFWSEIATLELAWQAYSQSIVGAGLVTQISFSPEVLRWEIPLSCSAFKP</sequence>
<accession>B4VH40</accession>
<dbReference type="Proteomes" id="UP000003835">
    <property type="component" value="Unassembled WGS sequence"/>
</dbReference>
<proteinExistence type="predicted"/>
<name>B4VH40_9CYAN</name>
<reference evidence="2 3" key="1">
    <citation type="submission" date="2008-07" db="EMBL/GenBank/DDBJ databases">
        <authorList>
            <person name="Tandeau de Marsac N."/>
            <person name="Ferriera S."/>
            <person name="Johnson J."/>
            <person name="Kravitz S."/>
            <person name="Beeson K."/>
            <person name="Sutton G."/>
            <person name="Rogers Y.-H."/>
            <person name="Friedman R."/>
            <person name="Frazier M."/>
            <person name="Venter J.C."/>
        </authorList>
    </citation>
    <scope>NUCLEOTIDE SEQUENCE [LARGE SCALE GENOMIC DNA]</scope>
    <source>
        <strain evidence="2 3">PCC 7420</strain>
    </source>
</reference>
<dbReference type="eggNOG" id="ENOG50333TI">
    <property type="taxonomic scope" value="Bacteria"/>
</dbReference>
<keyword evidence="1" id="KW-0732">Signal</keyword>
<feature type="chain" id="PRO_5002825517" description="MORN repeat protein" evidence="1">
    <location>
        <begin position="25"/>
        <end position="263"/>
    </location>
</feature>
<gene>
    <name evidence="2" type="ORF">MC7420_7457</name>
</gene>
<dbReference type="AlphaFoldDB" id="B4VH40"/>
<dbReference type="RefSeq" id="WP_006098281.1">
    <property type="nucleotide sequence ID" value="NZ_DS989841.1"/>
</dbReference>
<feature type="signal peptide" evidence="1">
    <location>
        <begin position="1"/>
        <end position="24"/>
    </location>
</feature>
<evidence type="ECO:0000313" key="2">
    <source>
        <dbReference type="EMBL" id="EDX78804.1"/>
    </source>
</evidence>
<dbReference type="HOGENOM" id="CLU_1248348_0_0_3"/>
<dbReference type="EMBL" id="DS989841">
    <property type="protein sequence ID" value="EDX78804.1"/>
    <property type="molecule type" value="Genomic_DNA"/>
</dbReference>
<evidence type="ECO:0000256" key="1">
    <source>
        <dbReference type="SAM" id="SignalP"/>
    </source>
</evidence>
<evidence type="ECO:0008006" key="4">
    <source>
        <dbReference type="Google" id="ProtNLM"/>
    </source>
</evidence>
<evidence type="ECO:0000313" key="3">
    <source>
        <dbReference type="Proteomes" id="UP000003835"/>
    </source>
</evidence>
<keyword evidence="3" id="KW-1185">Reference proteome</keyword>
<protein>
    <recommendedName>
        <fullName evidence="4">MORN repeat protein</fullName>
    </recommendedName>
</protein>